<feature type="domain" description="Putative restriction endonuclease" evidence="1">
    <location>
        <begin position="10"/>
        <end position="177"/>
    </location>
</feature>
<evidence type="ECO:0000259" key="1">
    <source>
        <dbReference type="Pfam" id="PF05685"/>
    </source>
</evidence>
<dbReference type="KEGG" id="sdyn:Mal52_34100"/>
<dbReference type="PANTHER" id="PTHR34107">
    <property type="entry name" value="SLL0198 PROTEIN-RELATED"/>
    <property type="match status" value="1"/>
</dbReference>
<dbReference type="RefSeq" id="WP_197534240.1">
    <property type="nucleotide sequence ID" value="NZ_CP036276.1"/>
</dbReference>
<dbReference type="AlphaFoldDB" id="A0A517ZR09"/>
<dbReference type="SUPFAM" id="SSF52980">
    <property type="entry name" value="Restriction endonuclease-like"/>
    <property type="match status" value="1"/>
</dbReference>
<dbReference type="Gene3D" id="3.90.1570.10">
    <property type="entry name" value="tt1808, chain A"/>
    <property type="match status" value="1"/>
</dbReference>
<reference evidence="2 3" key="1">
    <citation type="submission" date="2019-02" db="EMBL/GenBank/DDBJ databases">
        <title>Deep-cultivation of Planctomycetes and their phenomic and genomic characterization uncovers novel biology.</title>
        <authorList>
            <person name="Wiegand S."/>
            <person name="Jogler M."/>
            <person name="Boedeker C."/>
            <person name="Pinto D."/>
            <person name="Vollmers J."/>
            <person name="Rivas-Marin E."/>
            <person name="Kohn T."/>
            <person name="Peeters S.H."/>
            <person name="Heuer A."/>
            <person name="Rast P."/>
            <person name="Oberbeckmann S."/>
            <person name="Bunk B."/>
            <person name="Jeske O."/>
            <person name="Meyerdierks A."/>
            <person name="Storesund J.E."/>
            <person name="Kallscheuer N."/>
            <person name="Luecker S."/>
            <person name="Lage O.M."/>
            <person name="Pohl T."/>
            <person name="Merkel B.J."/>
            <person name="Hornburger P."/>
            <person name="Mueller R.-W."/>
            <person name="Bruemmer F."/>
            <person name="Labrenz M."/>
            <person name="Spormann A.M."/>
            <person name="Op den Camp H."/>
            <person name="Overmann J."/>
            <person name="Amann R."/>
            <person name="Jetten M.S.M."/>
            <person name="Mascher T."/>
            <person name="Medema M.H."/>
            <person name="Devos D.P."/>
            <person name="Kaster A.-K."/>
            <person name="Ovreas L."/>
            <person name="Rohde M."/>
            <person name="Galperin M.Y."/>
            <person name="Jogler C."/>
        </authorList>
    </citation>
    <scope>NUCLEOTIDE SEQUENCE [LARGE SCALE GENOMIC DNA]</scope>
    <source>
        <strain evidence="2 3">Mal52</strain>
    </source>
</reference>
<evidence type="ECO:0000313" key="3">
    <source>
        <dbReference type="Proteomes" id="UP000319383"/>
    </source>
</evidence>
<dbReference type="Proteomes" id="UP000319383">
    <property type="component" value="Chromosome"/>
</dbReference>
<dbReference type="Pfam" id="PF05685">
    <property type="entry name" value="Uma2"/>
    <property type="match status" value="1"/>
</dbReference>
<dbReference type="EMBL" id="CP036276">
    <property type="protein sequence ID" value="QDU44924.1"/>
    <property type="molecule type" value="Genomic_DNA"/>
</dbReference>
<protein>
    <recommendedName>
        <fullName evidence="1">Putative restriction endonuclease domain-containing protein</fullName>
    </recommendedName>
</protein>
<name>A0A517ZR09_9PLAN</name>
<keyword evidence="3" id="KW-1185">Reference proteome</keyword>
<sequence>MATTILITAEEYLLQAESDRPTELVKGVIYTMNPPGFRHGQICSRIAFLLQGFLEENPTGTVVCNDSGVITQRNPDTVRGADVAYYSYQTVPRGQAPEGYPPGPPDIVFEVLSPNDQVANIKQKTSEYLRVGVAVVCVVDDRQRSITTYRARDQTDVLDETDELTFPNEMPGFVVPVAKIFA</sequence>
<evidence type="ECO:0000313" key="2">
    <source>
        <dbReference type="EMBL" id="QDU44924.1"/>
    </source>
</evidence>
<dbReference type="InterPro" id="IPR008538">
    <property type="entry name" value="Uma2"/>
</dbReference>
<dbReference type="CDD" id="cd06260">
    <property type="entry name" value="DUF820-like"/>
    <property type="match status" value="1"/>
</dbReference>
<gene>
    <name evidence="2" type="ORF">Mal52_34100</name>
</gene>
<dbReference type="InterPro" id="IPR011335">
    <property type="entry name" value="Restrct_endonuc-II-like"/>
</dbReference>
<dbReference type="PANTHER" id="PTHR34107:SF1">
    <property type="entry name" value="SLL0198 PROTEIN"/>
    <property type="match status" value="1"/>
</dbReference>
<dbReference type="InterPro" id="IPR012296">
    <property type="entry name" value="Nuclease_put_TT1808"/>
</dbReference>
<proteinExistence type="predicted"/>
<accession>A0A517ZR09</accession>
<organism evidence="2 3">
    <name type="scientific">Symmachiella dynata</name>
    <dbReference type="NCBI Taxonomy" id="2527995"/>
    <lineage>
        <taxon>Bacteria</taxon>
        <taxon>Pseudomonadati</taxon>
        <taxon>Planctomycetota</taxon>
        <taxon>Planctomycetia</taxon>
        <taxon>Planctomycetales</taxon>
        <taxon>Planctomycetaceae</taxon>
        <taxon>Symmachiella</taxon>
    </lineage>
</organism>